<proteinExistence type="predicted"/>
<gene>
    <name evidence="2" type="ORF">UFOVP609_1</name>
</gene>
<name>A0A6J5N0M3_9CAUD</name>
<feature type="region of interest" description="Disordered" evidence="1">
    <location>
        <begin position="1"/>
        <end position="31"/>
    </location>
</feature>
<accession>A0A6J5N0M3</accession>
<sequence>MAKKHNTTPEPTDKFDPDFQGNWIAPEYQEL</sequence>
<evidence type="ECO:0000313" key="2">
    <source>
        <dbReference type="EMBL" id="CAB4152278.1"/>
    </source>
</evidence>
<feature type="non-terminal residue" evidence="2">
    <location>
        <position position="31"/>
    </location>
</feature>
<protein>
    <submittedName>
        <fullName evidence="2">Uncharacterized protein</fullName>
    </submittedName>
</protein>
<dbReference type="EMBL" id="LR796588">
    <property type="protein sequence ID" value="CAB4152278.1"/>
    <property type="molecule type" value="Genomic_DNA"/>
</dbReference>
<reference evidence="2" key="1">
    <citation type="submission" date="2020-04" db="EMBL/GenBank/DDBJ databases">
        <authorList>
            <person name="Chiriac C."/>
            <person name="Salcher M."/>
            <person name="Ghai R."/>
            <person name="Kavagutti S V."/>
        </authorList>
    </citation>
    <scope>NUCLEOTIDE SEQUENCE</scope>
</reference>
<organism evidence="2">
    <name type="scientific">uncultured Caudovirales phage</name>
    <dbReference type="NCBI Taxonomy" id="2100421"/>
    <lineage>
        <taxon>Viruses</taxon>
        <taxon>Duplodnaviria</taxon>
        <taxon>Heunggongvirae</taxon>
        <taxon>Uroviricota</taxon>
        <taxon>Caudoviricetes</taxon>
        <taxon>Peduoviridae</taxon>
        <taxon>Maltschvirus</taxon>
        <taxon>Maltschvirus maltsch</taxon>
    </lineage>
</organism>
<evidence type="ECO:0000256" key="1">
    <source>
        <dbReference type="SAM" id="MobiDB-lite"/>
    </source>
</evidence>